<evidence type="ECO:0000313" key="5">
    <source>
        <dbReference type="Proteomes" id="UP000837205"/>
    </source>
</evidence>
<name>A0A9N8GUT4_9ENTR</name>
<dbReference type="RefSeq" id="WP_239176193.1">
    <property type="nucleotide sequence ID" value="NZ_CAHPQT010000069.1"/>
</dbReference>
<sequence length="182" mass="20395">MTVEASAFWTMIGTWFTGLATFGAVVVSLYLGSRNPRVQLKVGIGEKLRVSRGVENSNRPGISFEITNLSLQTAIISSVHWKLKRGCWLFQDFGDPASDSLPKKIEHGQTCRLWISTQENDQFGGVDWYADIAKALNKKGVKPHKIRCYIMTSTGQQFKLKPEKGMVEKLNEKCLALNFPNV</sequence>
<organism evidence="2 4">
    <name type="scientific">Citrobacter werkmanii</name>
    <dbReference type="NCBI Taxonomy" id="67827"/>
    <lineage>
        <taxon>Bacteria</taxon>
        <taxon>Pseudomonadati</taxon>
        <taxon>Pseudomonadota</taxon>
        <taxon>Gammaproteobacteria</taxon>
        <taxon>Enterobacterales</taxon>
        <taxon>Enterobacteriaceae</taxon>
        <taxon>Citrobacter</taxon>
        <taxon>Citrobacter freundii complex</taxon>
    </lineage>
</organism>
<proteinExistence type="predicted"/>
<keyword evidence="1" id="KW-0812">Transmembrane</keyword>
<dbReference type="AlphaFoldDB" id="A0A9N8GUT4"/>
<dbReference type="EMBL" id="CAHPQX010000051">
    <property type="protein sequence ID" value="CAB5607856.1"/>
    <property type="molecule type" value="Genomic_DNA"/>
</dbReference>
<gene>
    <name evidence="2" type="ORF">GHA_05559</name>
    <name evidence="3" type="ORF">TML_00659</name>
</gene>
<feature type="transmembrane region" description="Helical" evidence="1">
    <location>
        <begin position="6"/>
        <end position="31"/>
    </location>
</feature>
<reference evidence="2" key="1">
    <citation type="submission" date="2020-05" db="EMBL/GenBank/DDBJ databases">
        <authorList>
            <person name="Delgado-Blas J."/>
        </authorList>
    </citation>
    <scope>NUCLEOTIDE SEQUENCE</scope>
    <source>
        <strain evidence="2">BB1459</strain>
        <strain evidence="3">BB1480</strain>
    </source>
</reference>
<keyword evidence="1" id="KW-1133">Transmembrane helix</keyword>
<protein>
    <submittedName>
        <fullName evidence="2">Uncharacterized protein</fullName>
    </submittedName>
</protein>
<evidence type="ECO:0000313" key="2">
    <source>
        <dbReference type="EMBL" id="CAB5607856.1"/>
    </source>
</evidence>
<comment type="caution">
    <text evidence="2">The sequence shown here is derived from an EMBL/GenBank/DDBJ whole genome shotgun (WGS) entry which is preliminary data.</text>
</comment>
<accession>A0A9N8GUT4</accession>
<dbReference type="EMBL" id="CAIIUA010000001">
    <property type="protein sequence ID" value="CAC9171228.1"/>
    <property type="molecule type" value="Genomic_DNA"/>
</dbReference>
<keyword evidence="1" id="KW-0472">Membrane</keyword>
<keyword evidence="5" id="KW-1185">Reference proteome</keyword>
<dbReference type="Proteomes" id="UP000834503">
    <property type="component" value="Unassembled WGS sequence"/>
</dbReference>
<evidence type="ECO:0000256" key="1">
    <source>
        <dbReference type="SAM" id="Phobius"/>
    </source>
</evidence>
<dbReference type="Proteomes" id="UP000837205">
    <property type="component" value="Unassembled WGS sequence"/>
</dbReference>
<evidence type="ECO:0000313" key="3">
    <source>
        <dbReference type="EMBL" id="CAC9171228.1"/>
    </source>
</evidence>
<evidence type="ECO:0000313" key="4">
    <source>
        <dbReference type="Proteomes" id="UP000834503"/>
    </source>
</evidence>